<dbReference type="Proteomes" id="UP000814243">
    <property type="component" value="Unassembled WGS sequence"/>
</dbReference>
<dbReference type="SUPFAM" id="SSF53335">
    <property type="entry name" value="S-adenosyl-L-methionine-dependent methyltransferases"/>
    <property type="match status" value="1"/>
</dbReference>
<dbReference type="PANTHER" id="PTHR43861">
    <property type="entry name" value="TRANS-ACONITATE 2-METHYLTRANSFERASE-RELATED"/>
    <property type="match status" value="1"/>
</dbReference>
<dbReference type="EMBL" id="JACEFF010000166">
    <property type="protein sequence ID" value="KAH9642922.1"/>
    <property type="molecule type" value="Genomic_DNA"/>
</dbReference>
<dbReference type="PANTHER" id="PTHR43861:SF1">
    <property type="entry name" value="TRANS-ACONITATE 2-METHYLTRANSFERASE"/>
    <property type="match status" value="1"/>
</dbReference>
<evidence type="ECO:0000259" key="1">
    <source>
        <dbReference type="Pfam" id="PF08242"/>
    </source>
</evidence>
<accession>A0A922MV04</accession>
<protein>
    <recommendedName>
        <fullName evidence="1">Methyltransferase type 12 domain-containing protein</fullName>
    </recommendedName>
</protein>
<name>A0A922MV04_SPOEX</name>
<feature type="domain" description="Methyltransferase type 12" evidence="1">
    <location>
        <begin position="39"/>
        <end position="134"/>
    </location>
</feature>
<organism evidence="2 3">
    <name type="scientific">Spodoptera exigua</name>
    <name type="common">Beet armyworm</name>
    <name type="synonym">Noctua fulgens</name>
    <dbReference type="NCBI Taxonomy" id="7107"/>
    <lineage>
        <taxon>Eukaryota</taxon>
        <taxon>Metazoa</taxon>
        <taxon>Ecdysozoa</taxon>
        <taxon>Arthropoda</taxon>
        <taxon>Hexapoda</taxon>
        <taxon>Insecta</taxon>
        <taxon>Pterygota</taxon>
        <taxon>Neoptera</taxon>
        <taxon>Endopterygota</taxon>
        <taxon>Lepidoptera</taxon>
        <taxon>Glossata</taxon>
        <taxon>Ditrysia</taxon>
        <taxon>Noctuoidea</taxon>
        <taxon>Noctuidae</taxon>
        <taxon>Amphipyrinae</taxon>
        <taxon>Spodoptera</taxon>
    </lineage>
</organism>
<dbReference type="CDD" id="cd02440">
    <property type="entry name" value="AdoMet_MTases"/>
    <property type="match status" value="1"/>
</dbReference>
<dbReference type="InterPro" id="IPR013217">
    <property type="entry name" value="Methyltransf_12"/>
</dbReference>
<proteinExistence type="predicted"/>
<sequence length="930" mass="106346">MNNAALYEKANSMQKRDALNFLEDISPKLKWKKSISNILDIGCGDGCVTSMLKKYIPTDFKLLGCDISEKMVNFANDHHCNEQTSFTVLDIAGDVPEGMKGKFDHVFSFYALHWILDQERAFRNIYDLLSKDGECFTIFVAGAPLFDLYRILSRNNKWSTLLKDDPVKEMKKLLDKIGFIDYKVECKNMVYVYENFSSLWKALTAINPFNIPKDKEEDFKQDYLNILKDMKISKTTSTIAQSKSAPIQNDVDVPAPPTDTLHLKIKSLRTSDQEPKNFAIKVTFFDQLLVHAIIKSIESKDEDPTNFIANGSFAYDPSDYEKMCLFADYPLVEIQKMCIRKRMEPMVPPAAMHAKSWDTLPLLTMEMVLERDPLNNAHHRMLQDANWMKITLIGSYNMYIPFEQDYVYNAATKTPLYCEAKTGLVTFSQGYKPEQRFKCTDFYPKWENLRCAGELFTQCDVKLQCKLEDISNEDKIDLPYYLNQNLPYQSVVWGSFHRTLMLADDEKWLWTHLRDYKWPLEIHIYGETGGYSFMAFMNLFQLLFPGKHTIYIAVPLKWVNSMAMMEECACELLLTPNEKPPIIADVTTGVQTPPAKTGKSSRAPTESVVTTISSLTENQYRPTGYDSNDAFVLVQVQLGRPLKAIIKPRKILKEEITAMLTEMELEVPKNRICTGRGQSEKDWQKIIRAAANALRKVPYYGKLRKEQHPEARNYSRSWERELGDWWDSTPLLPGMSLYYEAADLLLRLRAVLLAEACLARLLSVTGETTAYYHLVALCCRLRGQYKEAICHLTVGLDKFGEINYLRSLEAECQHRLGNAETATASYAKVGTCVSSFSILMSLSSGDNTKTRSILMELIRRQASAYAWTALADDWMRTHITNPEEEVKEGVKNTEEMNAKECAIACAVQALKIDRRAGRAWAILVWMGCDG</sequence>
<dbReference type="Pfam" id="PF08242">
    <property type="entry name" value="Methyltransf_12"/>
    <property type="match status" value="1"/>
</dbReference>
<dbReference type="SUPFAM" id="SSF48452">
    <property type="entry name" value="TPR-like"/>
    <property type="match status" value="1"/>
</dbReference>
<dbReference type="AlphaFoldDB" id="A0A922MV04"/>
<gene>
    <name evidence="2" type="ORF">HF086_011279</name>
</gene>
<evidence type="ECO:0000313" key="2">
    <source>
        <dbReference type="EMBL" id="KAH9642922.1"/>
    </source>
</evidence>
<dbReference type="Gene3D" id="1.25.40.10">
    <property type="entry name" value="Tetratricopeptide repeat domain"/>
    <property type="match status" value="1"/>
</dbReference>
<dbReference type="InterPro" id="IPR011990">
    <property type="entry name" value="TPR-like_helical_dom_sf"/>
</dbReference>
<dbReference type="Gene3D" id="3.40.50.150">
    <property type="entry name" value="Vaccinia Virus protein VP39"/>
    <property type="match status" value="1"/>
</dbReference>
<comment type="caution">
    <text evidence="2">The sequence shown here is derived from an EMBL/GenBank/DDBJ whole genome shotgun (WGS) entry which is preliminary data.</text>
</comment>
<dbReference type="InterPro" id="IPR029063">
    <property type="entry name" value="SAM-dependent_MTases_sf"/>
</dbReference>
<evidence type="ECO:0000313" key="3">
    <source>
        <dbReference type="Proteomes" id="UP000814243"/>
    </source>
</evidence>
<reference evidence="2" key="1">
    <citation type="journal article" date="2021" name="G3 (Bethesda)">
        <title>Genome and transcriptome analysis of the beet armyworm Spodoptera exigua reveals targets for pest control. .</title>
        <authorList>
            <person name="Simon S."/>
            <person name="Breeschoten T."/>
            <person name="Jansen H.J."/>
            <person name="Dirks R.P."/>
            <person name="Schranz M.E."/>
            <person name="Ros V.I.D."/>
        </authorList>
    </citation>
    <scope>NUCLEOTIDE SEQUENCE</scope>
    <source>
        <strain evidence="2">TB_SE_WUR_2020</strain>
    </source>
</reference>